<dbReference type="InterPro" id="IPR051162">
    <property type="entry name" value="T4SS_component"/>
</dbReference>
<feature type="compositionally biased region" description="Polar residues" evidence="1">
    <location>
        <begin position="760"/>
        <end position="775"/>
    </location>
</feature>
<dbReference type="PANTHER" id="PTHR30121">
    <property type="entry name" value="UNCHARACTERIZED PROTEIN YJGR-RELATED"/>
    <property type="match status" value="1"/>
</dbReference>
<comment type="caution">
    <text evidence="3">The sequence shown here is derived from an EMBL/GenBank/DDBJ whole genome shotgun (WGS) entry which is preliminary data.</text>
</comment>
<feature type="compositionally biased region" description="Basic and acidic residues" evidence="1">
    <location>
        <begin position="1072"/>
        <end position="1083"/>
    </location>
</feature>
<evidence type="ECO:0000259" key="2">
    <source>
        <dbReference type="PROSITE" id="PS51462"/>
    </source>
</evidence>
<dbReference type="InterPro" id="IPR000086">
    <property type="entry name" value="NUDIX_hydrolase_dom"/>
</dbReference>
<dbReference type="Gene3D" id="3.90.79.10">
    <property type="entry name" value="Nucleoside Triphosphate Pyrophosphohydrolase"/>
    <property type="match status" value="1"/>
</dbReference>
<feature type="compositionally biased region" description="Pro residues" evidence="1">
    <location>
        <begin position="814"/>
        <end position="826"/>
    </location>
</feature>
<organism evidence="3 4">
    <name type="scientific">Candidatus Collierbacteria bacterium GW2011_GWB2_44_22</name>
    <dbReference type="NCBI Taxonomy" id="1618387"/>
    <lineage>
        <taxon>Bacteria</taxon>
        <taxon>Candidatus Collieribacteriota</taxon>
    </lineage>
</organism>
<dbReference type="PANTHER" id="PTHR30121:SF11">
    <property type="entry name" value="AAA+ ATPASE DOMAIN-CONTAINING PROTEIN"/>
    <property type="match status" value="1"/>
</dbReference>
<dbReference type="InterPro" id="IPR015797">
    <property type="entry name" value="NUDIX_hydrolase-like_dom_sf"/>
</dbReference>
<dbReference type="SUPFAM" id="SSF55811">
    <property type="entry name" value="Nudix"/>
    <property type="match status" value="1"/>
</dbReference>
<evidence type="ECO:0000313" key="4">
    <source>
        <dbReference type="Proteomes" id="UP000034006"/>
    </source>
</evidence>
<dbReference type="EMBL" id="LCIH01000015">
    <property type="protein sequence ID" value="KKT51139.1"/>
    <property type="molecule type" value="Genomic_DNA"/>
</dbReference>
<dbReference type="InterPro" id="IPR058441">
    <property type="entry name" value="DUF8128"/>
</dbReference>
<dbReference type="CDD" id="cd01127">
    <property type="entry name" value="TrwB_TraG_TraD_VirD4"/>
    <property type="match status" value="1"/>
</dbReference>
<feature type="region of interest" description="Disordered" evidence="1">
    <location>
        <begin position="755"/>
        <end position="867"/>
    </location>
</feature>
<protein>
    <recommendedName>
        <fullName evidence="2">Nudix hydrolase domain-containing protein</fullName>
    </recommendedName>
</protein>
<dbReference type="Gene3D" id="3.40.50.300">
    <property type="entry name" value="P-loop containing nucleotide triphosphate hydrolases"/>
    <property type="match status" value="2"/>
</dbReference>
<name>A0A0G1KTD7_9BACT</name>
<dbReference type="Pfam" id="PF00293">
    <property type="entry name" value="NUDIX"/>
    <property type="match status" value="1"/>
</dbReference>
<dbReference type="Proteomes" id="UP000034006">
    <property type="component" value="Unassembled WGS sequence"/>
</dbReference>
<dbReference type="Pfam" id="PF10412">
    <property type="entry name" value="TrwB_AAD_bind"/>
    <property type="match status" value="1"/>
</dbReference>
<dbReference type="InterPro" id="IPR027417">
    <property type="entry name" value="P-loop_NTPase"/>
</dbReference>
<dbReference type="AlphaFoldDB" id="A0A0G1KTD7"/>
<feature type="domain" description="Nudix hydrolase" evidence="2">
    <location>
        <begin position="881"/>
        <end position="1026"/>
    </location>
</feature>
<sequence length="1137" mass="126256">MALPKYSVLQIRPAKDSLTGQAAFIEFLASLRTSLKAGFFDRLLGTYDTICLEIVNLNQTTFFVLSCPERIEHLVRAQIAAQYPTALITPMKDYLIDWLNHGQPAIGQMVLSAPSHLSLNSTLDDKVDQMASILGGLARVPAGQAAIIQVCLFAAPKNWQKSVRSNLETVTPATATDPAKSKPSPYKAIIEKKLLFQAFSCDIRLAAITPHLSTSSQLLSQLAAAFGTYSLSEGNSFALKVPKYQGTLLKLRQMMLDRSAKYSNQYQYLNYGEIAAIFHLPGILLAPIKGIAWGKTLKGEAPTNLPVDENLPENERHLYNFFAKTEYKNHMAIFGMKKGIDRLRHTYILGKSGTGKSTLIGRMAINDIQHGEGVAFVDPHGDAAEILLDYIPESRIQDVAYLDPSVPGMSFWMNPLFVKTPAQGEMVASSIVSIFSKLYGNSWGPRLEYILRNTLLTLVYKPETTLADVPRILTNKDFREKECLIHVTDPILVNFWRDEYDKYSEKFQTEAIAPILNKVGQFVTSPTIRDIINHPKSTVDFEDMMNTGKIIILNLPQGKIGEDNAALLGAMFISQIQIAAMNRAHVAEEQRREFFLYVDEFQNFATSSFVKILSEARKYKLGLILANQYIAQLPEEIQNAIFGNVGTVMSYVVGASDADRIVKELNNLYTADDLVGLGKYQLAMKMSVDSQMTQPFSSYGLPLPDTRTQQKEKVLAATYEKYYRKIEPMDMSLVTSIMTPAAKRFTEPAYIPKALRDQSSDIQTTPKPPYTQQSSPPAPVIGNLPVRQAGLTPSKMPYTPQLPPTPALSKPNPFKIPPSGSPPVSSPPVVDGRGLPVSPPTKPVDPTKPLTENRELRTEISSSTPLKEPTLAELDQLRKQGLRPSVVGCFLNDKKILLTYQKSFNQWTLPQGGVDNRKTIKETFFQEMGEEVTEDFVKTCSENIKLVAVDKIEFPPSKQGLRDMVTDSGEPVVMKGKYYYFYTSDAKNTDITIGATEFDDVQWLNYDEAYKLIKETNTGGRLRMITNLLRVLLEKGLLSTNQPPKNGSEPEPRPERSRAHDSSGKLSNPIKGNDRPHDSRSRPNSDVNRGGQLHTTPIVGGRPNGLSEGILDDPLANLLGNPSIKRTLDVPTSSKSY</sequence>
<evidence type="ECO:0000313" key="3">
    <source>
        <dbReference type="EMBL" id="KKT51139.1"/>
    </source>
</evidence>
<dbReference type="STRING" id="1618387.UW44_C0015G0010"/>
<dbReference type="PATRIC" id="fig|1618387.3.peg.1093"/>
<dbReference type="PROSITE" id="PS51462">
    <property type="entry name" value="NUDIX"/>
    <property type="match status" value="1"/>
</dbReference>
<feature type="region of interest" description="Disordered" evidence="1">
    <location>
        <begin position="1037"/>
        <end position="1137"/>
    </location>
</feature>
<gene>
    <name evidence="3" type="ORF">UW44_C0015G0010</name>
</gene>
<proteinExistence type="predicted"/>
<feature type="compositionally biased region" description="Basic and acidic residues" evidence="1">
    <location>
        <begin position="1048"/>
        <end position="1063"/>
    </location>
</feature>
<reference evidence="3 4" key="1">
    <citation type="journal article" date="2015" name="Nature">
        <title>rRNA introns, odd ribosomes, and small enigmatic genomes across a large radiation of phyla.</title>
        <authorList>
            <person name="Brown C.T."/>
            <person name="Hug L.A."/>
            <person name="Thomas B.C."/>
            <person name="Sharon I."/>
            <person name="Castelle C.J."/>
            <person name="Singh A."/>
            <person name="Wilkins M.J."/>
            <person name="Williams K.H."/>
            <person name="Banfield J.F."/>
        </authorList>
    </citation>
    <scope>NUCLEOTIDE SEQUENCE [LARGE SCALE GENOMIC DNA]</scope>
</reference>
<accession>A0A0G1KTD7</accession>
<dbReference type="SUPFAM" id="SSF52540">
    <property type="entry name" value="P-loop containing nucleoside triphosphate hydrolases"/>
    <property type="match status" value="1"/>
</dbReference>
<dbReference type="InterPro" id="IPR019476">
    <property type="entry name" value="T4SS_TraD_DNA-bd"/>
</dbReference>
<dbReference type="Pfam" id="PF26449">
    <property type="entry name" value="DUF8128"/>
    <property type="match status" value="1"/>
</dbReference>
<evidence type="ECO:0000256" key="1">
    <source>
        <dbReference type="SAM" id="MobiDB-lite"/>
    </source>
</evidence>